<accession>A0ACD4RFR1</accession>
<dbReference type="Proteomes" id="UP001226091">
    <property type="component" value="Chromosome"/>
</dbReference>
<gene>
    <name evidence="1" type="ORF">QLQ22_07895</name>
</gene>
<dbReference type="EMBL" id="CP126116">
    <property type="protein sequence ID" value="WHZ59236.1"/>
    <property type="molecule type" value="Genomic_DNA"/>
</dbReference>
<evidence type="ECO:0000313" key="2">
    <source>
        <dbReference type="Proteomes" id="UP001226091"/>
    </source>
</evidence>
<protein>
    <submittedName>
        <fullName evidence="1">VOC family protein</fullName>
    </submittedName>
</protein>
<name>A0ACD4RFR1_9BACI</name>
<organism evidence="1 2">
    <name type="scientific">Metabacillus hrfriensis</name>
    <dbReference type="NCBI Taxonomy" id="3048891"/>
    <lineage>
        <taxon>Bacteria</taxon>
        <taxon>Bacillati</taxon>
        <taxon>Bacillota</taxon>
        <taxon>Bacilli</taxon>
        <taxon>Bacillales</taxon>
        <taxon>Bacillaceae</taxon>
        <taxon>Metabacillus</taxon>
    </lineage>
</organism>
<keyword evidence="2" id="KW-1185">Reference proteome</keyword>
<proteinExistence type="predicted"/>
<evidence type="ECO:0000313" key="1">
    <source>
        <dbReference type="EMBL" id="WHZ59236.1"/>
    </source>
</evidence>
<reference evidence="2" key="1">
    <citation type="journal article" date="2025" name="Aquaculture">
        <title>Assessment of the bioflocculant production and safety properties of Metabacillus hrfriensis sp. nov. based on phenotypic and whole-genome sequencing analysis.</title>
        <authorList>
            <person name="Zhang R."/>
            <person name="Zhao Z."/>
            <person name="Luo L."/>
            <person name="Wang S."/>
            <person name="Guo K."/>
            <person name="Xu W."/>
        </authorList>
    </citation>
    <scope>NUCLEOTIDE SEQUENCE [LARGE SCALE GENOMIC DNA]</scope>
    <source>
        <strain evidence="2">CT-WN-B3</strain>
    </source>
</reference>
<sequence length="118" mass="13485">MKLNHLNLTVTDVNAAREFLEKYFDLQTKSTHGDSFAVLTDDNGLLLALMKGTQVSYPKSFHIGFSLESEEQVNEINQRLKDDGFDVKPPQRLHGWTFYVKAPGGFTVEVLCRMRHIQ</sequence>